<keyword evidence="6" id="KW-0732">Signal</keyword>
<comment type="subcellular location">
    <subcellularLocation>
        <location evidence="1">Cell membrane</location>
        <topology evidence="1">Single-pass type I membrane protein</topology>
    </subcellularLocation>
</comment>
<evidence type="ECO:0000256" key="12">
    <source>
        <dbReference type="SAM" id="MobiDB-lite"/>
    </source>
</evidence>
<dbReference type="InParanoid" id="A0A5E4EME0"/>
<proteinExistence type="inferred from homology"/>
<organism evidence="13 14">
    <name type="scientific">Prunus dulcis</name>
    <name type="common">Almond</name>
    <name type="synonym">Amygdalus dulcis</name>
    <dbReference type="NCBI Taxonomy" id="3755"/>
    <lineage>
        <taxon>Eukaryota</taxon>
        <taxon>Viridiplantae</taxon>
        <taxon>Streptophyta</taxon>
        <taxon>Embryophyta</taxon>
        <taxon>Tracheophyta</taxon>
        <taxon>Spermatophyta</taxon>
        <taxon>Magnoliopsida</taxon>
        <taxon>eudicotyledons</taxon>
        <taxon>Gunneridae</taxon>
        <taxon>Pentapetalae</taxon>
        <taxon>rosids</taxon>
        <taxon>fabids</taxon>
        <taxon>Rosales</taxon>
        <taxon>Rosaceae</taxon>
        <taxon>Amygdaloideae</taxon>
        <taxon>Amygdaleae</taxon>
        <taxon>Prunus</taxon>
    </lineage>
</organism>
<evidence type="ECO:0000256" key="5">
    <source>
        <dbReference type="ARBA" id="ARBA00022692"/>
    </source>
</evidence>
<dbReference type="OMA" id="ANTTYME"/>
<dbReference type="Gene3D" id="3.80.10.10">
    <property type="entry name" value="Ribonuclease Inhibitor"/>
    <property type="match status" value="3"/>
</dbReference>
<evidence type="ECO:0000256" key="2">
    <source>
        <dbReference type="ARBA" id="ARBA00009592"/>
    </source>
</evidence>
<evidence type="ECO:0000256" key="8">
    <source>
        <dbReference type="ARBA" id="ARBA00022989"/>
    </source>
</evidence>
<keyword evidence="7" id="KW-0677">Repeat</keyword>
<evidence type="ECO:0000256" key="11">
    <source>
        <dbReference type="ARBA" id="ARBA00023180"/>
    </source>
</evidence>
<dbReference type="InterPro" id="IPR046956">
    <property type="entry name" value="RLP23-like"/>
</dbReference>
<evidence type="ECO:0000256" key="3">
    <source>
        <dbReference type="ARBA" id="ARBA00022475"/>
    </source>
</evidence>
<evidence type="ECO:0000256" key="9">
    <source>
        <dbReference type="ARBA" id="ARBA00023136"/>
    </source>
</evidence>
<dbReference type="FunFam" id="3.80.10.10:FF:000383">
    <property type="entry name" value="Leucine-rich repeat receptor protein kinase EMS1"/>
    <property type="match status" value="1"/>
</dbReference>
<dbReference type="AlphaFoldDB" id="A0A5E4EME0"/>
<keyword evidence="4" id="KW-0433">Leucine-rich repeat</keyword>
<reference evidence="14" key="1">
    <citation type="journal article" date="2020" name="Plant J.">
        <title>Transposons played a major role in the diversification between the closely related almond and peach genomes: results from the almond genome sequence.</title>
        <authorList>
            <person name="Alioto T."/>
            <person name="Alexiou K.G."/>
            <person name="Bardil A."/>
            <person name="Barteri F."/>
            <person name="Castanera R."/>
            <person name="Cruz F."/>
            <person name="Dhingra A."/>
            <person name="Duval H."/>
            <person name="Fernandez I Marti A."/>
            <person name="Frias L."/>
            <person name="Galan B."/>
            <person name="Garcia J.L."/>
            <person name="Howad W."/>
            <person name="Gomez-Garrido J."/>
            <person name="Gut M."/>
            <person name="Julca I."/>
            <person name="Morata J."/>
            <person name="Puigdomenech P."/>
            <person name="Ribeca P."/>
            <person name="Rubio Cabetas M.J."/>
            <person name="Vlasova A."/>
            <person name="Wirthensohn M."/>
            <person name="Garcia-Mas J."/>
            <person name="Gabaldon T."/>
            <person name="Casacuberta J.M."/>
            <person name="Arus P."/>
        </authorList>
    </citation>
    <scope>NUCLEOTIDE SEQUENCE [LARGE SCALE GENOMIC DNA]</scope>
    <source>
        <strain evidence="14">cv. Texas</strain>
    </source>
</reference>
<evidence type="ECO:0000313" key="14">
    <source>
        <dbReference type="Proteomes" id="UP000327085"/>
    </source>
</evidence>
<dbReference type="FunFam" id="3.80.10.10:FF:000111">
    <property type="entry name" value="LRR receptor-like serine/threonine-protein kinase ERECTA"/>
    <property type="match status" value="1"/>
</dbReference>
<keyword evidence="5" id="KW-0812">Transmembrane</keyword>
<keyword evidence="9" id="KW-0472">Membrane</keyword>
<keyword evidence="3" id="KW-1003">Cell membrane</keyword>
<evidence type="ECO:0000256" key="1">
    <source>
        <dbReference type="ARBA" id="ARBA00004251"/>
    </source>
</evidence>
<dbReference type="Pfam" id="PF00560">
    <property type="entry name" value="LRR_1"/>
    <property type="match status" value="4"/>
</dbReference>
<evidence type="ECO:0000256" key="7">
    <source>
        <dbReference type="ARBA" id="ARBA00022737"/>
    </source>
</evidence>
<feature type="region of interest" description="Disordered" evidence="12">
    <location>
        <begin position="582"/>
        <end position="602"/>
    </location>
</feature>
<dbReference type="FunFam" id="3.80.10.10:FF:000041">
    <property type="entry name" value="LRR receptor-like serine/threonine-protein kinase ERECTA"/>
    <property type="match status" value="1"/>
</dbReference>
<dbReference type="GO" id="GO:0007165">
    <property type="term" value="P:signal transduction"/>
    <property type="evidence" value="ECO:0007669"/>
    <property type="project" value="UniProtKB-ARBA"/>
</dbReference>
<dbReference type="GO" id="GO:0005886">
    <property type="term" value="C:plasma membrane"/>
    <property type="evidence" value="ECO:0007669"/>
    <property type="project" value="UniProtKB-SubCell"/>
</dbReference>
<dbReference type="PANTHER" id="PTHR48063:SF35">
    <property type="entry name" value="RECEPTOR-LIKE PROTEIN 12"/>
    <property type="match status" value="1"/>
</dbReference>
<accession>A0A5E4EME0</accession>
<dbReference type="PANTHER" id="PTHR48063">
    <property type="entry name" value="LRR RECEPTOR-LIKE KINASE"/>
    <property type="match status" value="1"/>
</dbReference>
<dbReference type="SMART" id="SM00369">
    <property type="entry name" value="LRR_TYP"/>
    <property type="match status" value="8"/>
</dbReference>
<sequence length="813" mass="91022">MAKLIQDPQIAQRMGIEARRHFNINKDANVMLDIDSSFTFIEANRFGGPIPNSLANLTQLNKFLVFSNSLTGPIPSWLGNFSKLVELNFADNHLNGSVPALFSNLTNLKVLYLGNNSLSGVVEFQMFQKLQNLKELGLASNNLEFVTERFPNIMDATVPQFRILYLHSCNLKEFPYFLRNQTKLERLEMRGNNIHGEVPNWLWNISKETLTLVDITDNFLSGELPVVIPWVNMRCLRLSNNSFRGPLPIPPPSLLEYGATNNKFTGEISPLLCNMNSLLYLDVSKNNLSGTLPQCLGNFSDGLMLLLLGSNSFHGMMPQSFNNRSNLRMIDVSHNQLQGQLPRALANCVMLEYLVLSNNQFSDVFPIWLGTLPELKLLAMRHNGFNGVIGHTRTNIDFPKLRILDLSYNNFTGAIPPLFPNIIVNMSTYMQAEVRYVVTTVYVTRSVPLSITIAIKGLELYYSKIQEGLAAIDFSSNKFEGKIPEFIGNLTELRSLNISNNILTGSIPSSLGNLRKLESLDLSRNKLSGQIPQQLTQLTFLGTFDVSHNNLTGPIPQGTQLTSLNSTSYEGNLGLCGDPLPNKCGEAPQRPPSTEEDNGSGSTGMVEFDLKFVLAGIGSGFVVGVVLADVVITRRQELFLRVVGMVRLMIWKSGSIPASFSNLINLEILYLHSNNLSGVVEFQMFEKQQNLYQLQLSWNNFEFVTESNMMNATVRQFTILGLSSCNLKEFPYFLRNQTKLEQLDMARNQIHGEVPNWMWNISKETLVLLDISGNLFSGELPAVIPWVNLNGLRSLVPKLLKQAASRSTETERE</sequence>
<comment type="similarity">
    <text evidence="2">Belongs to the RLP family.</text>
</comment>
<name>A0A5E4EME0_PRUDU</name>
<evidence type="ECO:0000256" key="6">
    <source>
        <dbReference type="ARBA" id="ARBA00022729"/>
    </source>
</evidence>
<dbReference type="PRINTS" id="PR00019">
    <property type="entry name" value="LEURICHRPT"/>
</dbReference>
<protein>
    <submittedName>
        <fullName evidence="13">PREDICTED: receptor</fullName>
    </submittedName>
</protein>
<dbReference type="InterPro" id="IPR001611">
    <property type="entry name" value="Leu-rich_rpt"/>
</dbReference>
<dbReference type="Gramene" id="VVA16586">
    <property type="protein sequence ID" value="VVA16586"/>
    <property type="gene ID" value="Prudul26B016678"/>
</dbReference>
<dbReference type="InterPro" id="IPR003591">
    <property type="entry name" value="Leu-rich_rpt_typical-subtyp"/>
</dbReference>
<evidence type="ECO:0000256" key="10">
    <source>
        <dbReference type="ARBA" id="ARBA00023170"/>
    </source>
</evidence>
<dbReference type="Proteomes" id="UP000327085">
    <property type="component" value="Chromosome 4"/>
</dbReference>
<dbReference type="EMBL" id="CABIKO010000020">
    <property type="protein sequence ID" value="VVA16586.1"/>
    <property type="molecule type" value="Genomic_DNA"/>
</dbReference>
<dbReference type="Pfam" id="PF13855">
    <property type="entry name" value="LRR_8"/>
    <property type="match status" value="3"/>
</dbReference>
<evidence type="ECO:0000256" key="4">
    <source>
        <dbReference type="ARBA" id="ARBA00022614"/>
    </source>
</evidence>
<keyword evidence="11" id="KW-0325">Glycoprotein</keyword>
<dbReference type="SUPFAM" id="SSF52058">
    <property type="entry name" value="L domain-like"/>
    <property type="match status" value="3"/>
</dbReference>
<gene>
    <name evidence="13" type="ORF">ALMOND_2B016678</name>
</gene>
<keyword evidence="8" id="KW-1133">Transmembrane helix</keyword>
<keyword evidence="10 13" id="KW-0675">Receptor</keyword>
<evidence type="ECO:0000313" key="13">
    <source>
        <dbReference type="EMBL" id="VVA16586.1"/>
    </source>
</evidence>
<dbReference type="InterPro" id="IPR032675">
    <property type="entry name" value="LRR_dom_sf"/>
</dbReference>